<proteinExistence type="predicted"/>
<evidence type="ECO:0000259" key="5">
    <source>
        <dbReference type="PROSITE" id="PS51900"/>
    </source>
</evidence>
<evidence type="ECO:0000313" key="6">
    <source>
        <dbReference type="EMBL" id="MBB4279643.1"/>
    </source>
</evidence>
<keyword evidence="2 3" id="KW-0238">DNA-binding</keyword>
<dbReference type="Gene3D" id="1.10.150.130">
    <property type="match status" value="1"/>
</dbReference>
<dbReference type="GO" id="GO:0015074">
    <property type="term" value="P:DNA integration"/>
    <property type="evidence" value="ECO:0007669"/>
    <property type="project" value="UniProtKB-KW"/>
</dbReference>
<dbReference type="EMBL" id="JACIGM010000034">
    <property type="protein sequence ID" value="MBB4279643.1"/>
    <property type="molecule type" value="Genomic_DNA"/>
</dbReference>
<dbReference type="Proteomes" id="UP000533641">
    <property type="component" value="Unassembled WGS sequence"/>
</dbReference>
<evidence type="ECO:0000313" key="7">
    <source>
        <dbReference type="Proteomes" id="UP000533641"/>
    </source>
</evidence>
<dbReference type="Pfam" id="PF13495">
    <property type="entry name" value="Phage_int_SAM_4"/>
    <property type="match status" value="1"/>
</dbReference>
<dbReference type="InterPro" id="IPR010998">
    <property type="entry name" value="Integrase_recombinase_N"/>
</dbReference>
<dbReference type="GO" id="GO:0003677">
    <property type="term" value="F:DNA binding"/>
    <property type="evidence" value="ECO:0007669"/>
    <property type="project" value="UniProtKB-UniRule"/>
</dbReference>
<evidence type="ECO:0000256" key="2">
    <source>
        <dbReference type="ARBA" id="ARBA00023125"/>
    </source>
</evidence>
<gene>
    <name evidence="6" type="ORF">GGE12_007462</name>
</gene>
<evidence type="ECO:0000256" key="4">
    <source>
        <dbReference type="SAM" id="MobiDB-lite"/>
    </source>
</evidence>
<protein>
    <submittedName>
        <fullName evidence="6">Site-specific recombinase XerD</fullName>
    </submittedName>
</protein>
<comment type="caution">
    <text evidence="6">The sequence shown here is derived from an EMBL/GenBank/DDBJ whole genome shotgun (WGS) entry which is preliminary data.</text>
</comment>
<dbReference type="SUPFAM" id="SSF56349">
    <property type="entry name" value="DNA breaking-rejoining enzymes"/>
    <property type="match status" value="1"/>
</dbReference>
<dbReference type="InterPro" id="IPR011010">
    <property type="entry name" value="DNA_brk_join_enz"/>
</dbReference>
<sequence>MTAVPSHPSGSALRERMIEDMSMRGFTEATRRDYIRCVKAFAAFIGRSPDMATAEDLRRFQLHQTRVGMQAPSINSSVSALRFFFTVTIDRPDLSRRLTLIHQPRRLPLVLSVEEVVRLLEAAHRARSTRLPSAQPMAPDCGCRRSWRSR</sequence>
<dbReference type="InterPro" id="IPR004107">
    <property type="entry name" value="Integrase_SAM-like_N"/>
</dbReference>
<evidence type="ECO:0000256" key="3">
    <source>
        <dbReference type="PROSITE-ProRule" id="PRU01248"/>
    </source>
</evidence>
<accession>A0A7W6RW40</accession>
<reference evidence="6 7" key="1">
    <citation type="submission" date="2020-08" db="EMBL/GenBank/DDBJ databases">
        <title>Genomic Encyclopedia of Type Strains, Phase IV (KMG-V): Genome sequencing to study the core and pangenomes of soil and plant-associated prokaryotes.</title>
        <authorList>
            <person name="Whitman W."/>
        </authorList>
    </citation>
    <scope>NUCLEOTIDE SEQUENCE [LARGE SCALE GENOMIC DNA]</scope>
    <source>
        <strain evidence="6 7">SEMIA 402</strain>
    </source>
</reference>
<dbReference type="PROSITE" id="PS51900">
    <property type="entry name" value="CB"/>
    <property type="match status" value="1"/>
</dbReference>
<feature type="domain" description="Core-binding (CB)" evidence="5">
    <location>
        <begin position="8"/>
        <end position="89"/>
    </location>
</feature>
<keyword evidence="1" id="KW-0229">DNA integration</keyword>
<evidence type="ECO:0000256" key="1">
    <source>
        <dbReference type="ARBA" id="ARBA00022908"/>
    </source>
</evidence>
<organism evidence="6 7">
    <name type="scientific">Rhizobium mongolense</name>
    <dbReference type="NCBI Taxonomy" id="57676"/>
    <lineage>
        <taxon>Bacteria</taxon>
        <taxon>Pseudomonadati</taxon>
        <taxon>Pseudomonadota</taxon>
        <taxon>Alphaproteobacteria</taxon>
        <taxon>Hyphomicrobiales</taxon>
        <taxon>Rhizobiaceae</taxon>
        <taxon>Rhizobium/Agrobacterium group</taxon>
        <taxon>Rhizobium</taxon>
    </lineage>
</organism>
<dbReference type="InterPro" id="IPR044068">
    <property type="entry name" value="CB"/>
</dbReference>
<name>A0A7W6RW40_9HYPH</name>
<dbReference type="AlphaFoldDB" id="A0A7W6RW40"/>
<feature type="region of interest" description="Disordered" evidence="4">
    <location>
        <begin position="131"/>
        <end position="150"/>
    </location>
</feature>